<organism evidence="2 3">
    <name type="scientific">Roseimicrobium gellanilyticum</name>
    <dbReference type="NCBI Taxonomy" id="748857"/>
    <lineage>
        <taxon>Bacteria</taxon>
        <taxon>Pseudomonadati</taxon>
        <taxon>Verrucomicrobiota</taxon>
        <taxon>Verrucomicrobiia</taxon>
        <taxon>Verrucomicrobiales</taxon>
        <taxon>Verrucomicrobiaceae</taxon>
        <taxon>Roseimicrobium</taxon>
    </lineage>
</organism>
<accession>A0A366H4U3</accession>
<sequence length="115" mass="11730">MHERDGEGKSSTYASLGGKGAYRKGYGVIHQHEKSFRDGAVLAGTLATSYFGTVTAQATEATSQVALKESTRKHVSDNALKGKAIGANAAAHGQAIAAEVPGVVPATAPPPVVMP</sequence>
<evidence type="ECO:0000313" key="2">
    <source>
        <dbReference type="EMBL" id="RBP37023.1"/>
    </source>
</evidence>
<evidence type="ECO:0000256" key="1">
    <source>
        <dbReference type="SAM" id="MobiDB-lite"/>
    </source>
</evidence>
<dbReference type="RefSeq" id="WP_113961794.1">
    <property type="nucleotide sequence ID" value="NZ_QNRR01000015.1"/>
</dbReference>
<gene>
    <name evidence="2" type="ORF">DES53_115164</name>
</gene>
<keyword evidence="3" id="KW-1185">Reference proteome</keyword>
<dbReference type="EMBL" id="QNRR01000015">
    <property type="protein sequence ID" value="RBP37023.1"/>
    <property type="molecule type" value="Genomic_DNA"/>
</dbReference>
<proteinExistence type="predicted"/>
<dbReference type="Proteomes" id="UP000253426">
    <property type="component" value="Unassembled WGS sequence"/>
</dbReference>
<feature type="region of interest" description="Disordered" evidence="1">
    <location>
        <begin position="1"/>
        <end position="20"/>
    </location>
</feature>
<name>A0A366H4U3_9BACT</name>
<evidence type="ECO:0000313" key="3">
    <source>
        <dbReference type="Proteomes" id="UP000253426"/>
    </source>
</evidence>
<dbReference type="AlphaFoldDB" id="A0A366H4U3"/>
<reference evidence="2 3" key="1">
    <citation type="submission" date="2018-06" db="EMBL/GenBank/DDBJ databases">
        <title>Genomic Encyclopedia of Type Strains, Phase IV (KMG-IV): sequencing the most valuable type-strain genomes for metagenomic binning, comparative biology and taxonomic classification.</title>
        <authorList>
            <person name="Goeker M."/>
        </authorList>
    </citation>
    <scope>NUCLEOTIDE SEQUENCE [LARGE SCALE GENOMIC DNA]</scope>
    <source>
        <strain evidence="2 3">DSM 25532</strain>
    </source>
</reference>
<comment type="caution">
    <text evidence="2">The sequence shown here is derived from an EMBL/GenBank/DDBJ whole genome shotgun (WGS) entry which is preliminary data.</text>
</comment>
<protein>
    <submittedName>
        <fullName evidence="2">Uncharacterized protein</fullName>
    </submittedName>
</protein>